<keyword evidence="3" id="KW-0732">Signal</keyword>
<protein>
    <recommendedName>
        <fullName evidence="4">EGF-like domain-containing protein</fullName>
    </recommendedName>
</protein>
<dbReference type="InterPro" id="IPR002909">
    <property type="entry name" value="IPT_dom"/>
</dbReference>
<feature type="disulfide bond" evidence="1">
    <location>
        <begin position="925"/>
        <end position="935"/>
    </location>
</feature>
<feature type="signal peptide" evidence="3">
    <location>
        <begin position="1"/>
        <end position="20"/>
    </location>
</feature>
<dbReference type="Proteomes" id="UP001344447">
    <property type="component" value="Unassembled WGS sequence"/>
</dbReference>
<feature type="transmembrane region" description="Helical" evidence="2">
    <location>
        <begin position="1213"/>
        <end position="1237"/>
    </location>
</feature>
<keyword evidence="2" id="KW-0472">Membrane</keyword>
<keyword evidence="1" id="KW-0245">EGF-like domain</keyword>
<evidence type="ECO:0000256" key="1">
    <source>
        <dbReference type="PROSITE-ProRule" id="PRU00076"/>
    </source>
</evidence>
<comment type="caution">
    <text evidence="5">The sequence shown here is derived from an EMBL/GenBank/DDBJ whole genome shotgun (WGS) entry which is preliminary data.</text>
</comment>
<organism evidence="5 6">
    <name type="scientific">Dictyostelium firmibasis</name>
    <dbReference type="NCBI Taxonomy" id="79012"/>
    <lineage>
        <taxon>Eukaryota</taxon>
        <taxon>Amoebozoa</taxon>
        <taxon>Evosea</taxon>
        <taxon>Eumycetozoa</taxon>
        <taxon>Dictyostelia</taxon>
        <taxon>Dictyosteliales</taxon>
        <taxon>Dictyosteliaceae</taxon>
        <taxon>Dictyostelium</taxon>
    </lineage>
</organism>
<evidence type="ECO:0000256" key="3">
    <source>
        <dbReference type="SAM" id="SignalP"/>
    </source>
</evidence>
<keyword evidence="2" id="KW-1133">Transmembrane helix</keyword>
<keyword evidence="6" id="KW-1185">Reference proteome</keyword>
<evidence type="ECO:0000313" key="6">
    <source>
        <dbReference type="Proteomes" id="UP001344447"/>
    </source>
</evidence>
<dbReference type="PANTHER" id="PTHR24032">
    <property type="entry name" value="EGF-LIKE DOMAIN-CONTAINING PROTEIN-RELATED-RELATED"/>
    <property type="match status" value="1"/>
</dbReference>
<proteinExistence type="predicted"/>
<name>A0AAN7YQX0_9MYCE</name>
<gene>
    <name evidence="5" type="ORF">RB653_008162</name>
</gene>
<dbReference type="PROSITE" id="PS01186">
    <property type="entry name" value="EGF_2"/>
    <property type="match status" value="1"/>
</dbReference>
<evidence type="ECO:0000259" key="4">
    <source>
        <dbReference type="PROSITE" id="PS50026"/>
    </source>
</evidence>
<dbReference type="PROSITE" id="PS00022">
    <property type="entry name" value="EGF_1"/>
    <property type="match status" value="1"/>
</dbReference>
<accession>A0AAN7YQX0</accession>
<dbReference type="InterPro" id="IPR000742">
    <property type="entry name" value="EGF"/>
</dbReference>
<dbReference type="InterPro" id="IPR013783">
    <property type="entry name" value="Ig-like_fold"/>
</dbReference>
<sequence length="1257" mass="139553">MCKKIYLLFLSFLFLKTCFAVTIDGILNSEYNCMVTLLNKFSLTGYYPSGLICTETFQCGPDQFGIETLPCRYGVGVTCNKTTALIEKFSLFNFNSSFSVSAGYFNCFSNVSYASIYNSKFDDKFLYEVSSINNLKLDKASVSPIVDKINKNIKELYIGLSYNFTSDLSFSNLLDLNSFSIETSSVDSKPLDESNVFISLKNDLNSYKFFKILNVVTNNIPSFNNIGVNQLTIKFGINFNGDFSNFSTFNNISNLFLLQINNPKNKTISYEFPIELNNMNSPKLFTLSISYKLSTPKALIDFSNFDMVFETLLMIDIGNNFYFNNKFPFSKLSPLKSFFWTSSNNLPFLFEDSFDYSIFNGIQFVNLASNRLNGTLPSNYKGKQVKQLNLSNNNLKGTIDNSYCTVLLDASKNQLSDPLPSCYSCYINQIYNNFLNNSNLSLTTQPPCSTVLPQIKIENNNTIIYGQDLGFGLSFISTLLDSNSSVPLSSWKVGTLSKSYYLEKFTKETNFTISFINSPSKYYTLSTIQNPPFISQVEFTTYSTDYKIITLTGSFFTYNTSDISVEFGTGPNRECSIISSDFYYVVCKLLNFNSLGSGGIVSAVVKIISNTNLKIQFPLDIGDANVNSTSTGSLCYYGQLGVNNCNYFNGQGECIAKDTCKCEVGWMGLYCQQQSHRITSVIPSNQYGGLITIIGEFGINHLNIFVTIGNGTISDPEKICEIQSTSQEKVTCLIGPGFGITKLTLGQNNYNVSTSYQFNAVCPGDCNSLVDNTNVCNNLTGICSCNSNKYQGLDCKIPFIPCQDDCNSYLQQGSCNNITGVCTCTNNKWTNGSYCSIPNHFCSSITPAPSGVGGPITLYGWFGNEHNDLMISIGGLPCNYTAVSIDQINCTVASNTGIQTVNITQNQISWIGINKFQYYQIIKPCPNKCSNQGICNQTNGQCNCNNGYSGFDCSATIPTGNSTESNSEPLPITKSEINIETGTFSLNNEETKYKLYIKSLIEVDINNNPVKTFDLQDNMINTDSNDLTGTYLFKQTLSSKNNNNSSGYIISTIQEIKKTKEMNFAGVDFKLESGSIKVSIEINNYTYSSNLNTLQLLFISSVNEESDSNSNKCNDKNTLVQNINDSDLNYIKMEKNGKILMGRFVNSVISDNRPTLITSTNLRGQGSDSDSIIVTLNLPHCINQCQIDPDFSVLVSPSYKSNCDTDSGGRKKWFLPVVIVVPVVCVCIIITTLMAFAKKSLLFRVKMQSIIKLKTRK</sequence>
<dbReference type="Pfam" id="PF24141">
    <property type="entry name" value="LRR_ComC"/>
    <property type="match status" value="1"/>
</dbReference>
<dbReference type="Gene3D" id="2.60.40.10">
    <property type="entry name" value="Immunoglobulins"/>
    <property type="match status" value="1"/>
</dbReference>
<dbReference type="Pfam" id="PF22933">
    <property type="entry name" value="ComC_SSD"/>
    <property type="match status" value="1"/>
</dbReference>
<feature type="chain" id="PRO_5043051921" description="EGF-like domain-containing protein" evidence="3">
    <location>
        <begin position="21"/>
        <end position="1257"/>
    </location>
</feature>
<feature type="disulfide bond" evidence="1">
    <location>
        <begin position="944"/>
        <end position="953"/>
    </location>
</feature>
<dbReference type="Gene3D" id="2.10.25.10">
    <property type="entry name" value="Laminin"/>
    <property type="match status" value="1"/>
</dbReference>
<dbReference type="AlphaFoldDB" id="A0AAN7YQX0"/>
<evidence type="ECO:0000313" key="5">
    <source>
        <dbReference type="EMBL" id="KAK5578491.1"/>
    </source>
</evidence>
<comment type="caution">
    <text evidence="1">Lacks conserved residue(s) required for the propagation of feature annotation.</text>
</comment>
<dbReference type="PROSITE" id="PS50026">
    <property type="entry name" value="EGF_3"/>
    <property type="match status" value="1"/>
</dbReference>
<dbReference type="InterPro" id="IPR054484">
    <property type="entry name" value="ComC_SSD"/>
</dbReference>
<evidence type="ECO:0000256" key="2">
    <source>
        <dbReference type="SAM" id="Phobius"/>
    </source>
</evidence>
<dbReference type="InterPro" id="IPR057013">
    <property type="entry name" value="LRR_ComC"/>
</dbReference>
<reference evidence="5 6" key="1">
    <citation type="submission" date="2023-11" db="EMBL/GenBank/DDBJ databases">
        <title>Dfirmibasis_genome.</title>
        <authorList>
            <person name="Edelbroek B."/>
            <person name="Kjellin J."/>
            <person name="Jerlstrom-Hultqvist J."/>
            <person name="Soderbom F."/>
        </authorList>
    </citation>
    <scope>NUCLEOTIDE SEQUENCE [LARGE SCALE GENOMIC DNA]</scope>
    <source>
        <strain evidence="5 6">TNS-C-14</strain>
    </source>
</reference>
<feature type="domain" description="EGF-like" evidence="4">
    <location>
        <begin position="921"/>
        <end position="954"/>
    </location>
</feature>
<dbReference type="Pfam" id="PF01833">
    <property type="entry name" value="TIG"/>
    <property type="match status" value="1"/>
</dbReference>
<dbReference type="EMBL" id="JAVFKY010000003">
    <property type="protein sequence ID" value="KAK5578491.1"/>
    <property type="molecule type" value="Genomic_DNA"/>
</dbReference>
<keyword evidence="2" id="KW-0812">Transmembrane</keyword>
<keyword evidence="1" id="KW-1015">Disulfide bond</keyword>
<dbReference type="InterPro" id="IPR053331">
    <property type="entry name" value="EGF-like_comC"/>
</dbReference>